<reference evidence="2" key="1">
    <citation type="journal article" date="2015" name="Nature">
        <title>Complex archaea that bridge the gap between prokaryotes and eukaryotes.</title>
        <authorList>
            <person name="Spang A."/>
            <person name="Saw J.H."/>
            <person name="Jorgensen S.L."/>
            <person name="Zaremba-Niedzwiedzka K."/>
            <person name="Martijn J."/>
            <person name="Lind A.E."/>
            <person name="van Eijk R."/>
            <person name="Schleper C."/>
            <person name="Guy L."/>
            <person name="Ettema T.J."/>
        </authorList>
    </citation>
    <scope>NUCLEOTIDE SEQUENCE</scope>
</reference>
<feature type="non-terminal residue" evidence="2">
    <location>
        <position position="175"/>
    </location>
</feature>
<dbReference type="InterPro" id="IPR011604">
    <property type="entry name" value="PDDEXK-like_dom_sf"/>
</dbReference>
<evidence type="ECO:0000313" key="2">
    <source>
        <dbReference type="EMBL" id="KKL63171.1"/>
    </source>
</evidence>
<protein>
    <recommendedName>
        <fullName evidence="1">PD-(D/E)XK endonuclease-like domain-containing protein</fullName>
    </recommendedName>
</protein>
<dbReference type="Gene3D" id="3.90.320.10">
    <property type="match status" value="1"/>
</dbReference>
<proteinExistence type="predicted"/>
<comment type="caution">
    <text evidence="2">The sequence shown here is derived from an EMBL/GenBank/DDBJ whole genome shotgun (WGS) entry which is preliminary data.</text>
</comment>
<dbReference type="SUPFAM" id="SSF52980">
    <property type="entry name" value="Restriction endonuclease-like"/>
    <property type="match status" value="1"/>
</dbReference>
<dbReference type="Pfam" id="PF12705">
    <property type="entry name" value="PDDEXK_1"/>
    <property type="match status" value="1"/>
</dbReference>
<dbReference type="AlphaFoldDB" id="A0A0F9EAE0"/>
<accession>A0A0F9EAE0</accession>
<sequence>MLLVKDHKLELLKISASSVKSFDQCPRKYFFNYIQRAPKKQWDHFDLGNICHKTLEIFHKIYKKEGTKKRSLDKIMSYAFSVIRQDFKHVTDSMLLEAKNMLLDYLQFVKKNGMPIVKGVETPFEFNITEDILIRGFIDRIDIMKDGRFRIIDYKTTKEDNEYVLIELGNKYGRI</sequence>
<dbReference type="EMBL" id="LAZR01028258">
    <property type="protein sequence ID" value="KKL63171.1"/>
    <property type="molecule type" value="Genomic_DNA"/>
</dbReference>
<evidence type="ECO:0000259" key="1">
    <source>
        <dbReference type="Pfam" id="PF12705"/>
    </source>
</evidence>
<dbReference type="InterPro" id="IPR011335">
    <property type="entry name" value="Restrct_endonuc-II-like"/>
</dbReference>
<feature type="domain" description="PD-(D/E)XK endonuclease-like" evidence="1">
    <location>
        <begin position="14"/>
        <end position="159"/>
    </location>
</feature>
<organism evidence="2">
    <name type="scientific">marine sediment metagenome</name>
    <dbReference type="NCBI Taxonomy" id="412755"/>
    <lineage>
        <taxon>unclassified sequences</taxon>
        <taxon>metagenomes</taxon>
        <taxon>ecological metagenomes</taxon>
    </lineage>
</organism>
<name>A0A0F9EAE0_9ZZZZ</name>
<gene>
    <name evidence="2" type="ORF">LCGC14_2177750</name>
</gene>
<dbReference type="InterPro" id="IPR038726">
    <property type="entry name" value="PDDEXK_AddAB-type"/>
</dbReference>